<dbReference type="AlphaFoldDB" id="A0AAW6LUR1"/>
<dbReference type="Proteomes" id="UP001217325">
    <property type="component" value="Unassembled WGS sequence"/>
</dbReference>
<evidence type="ECO:0000256" key="3">
    <source>
        <dbReference type="ARBA" id="ARBA00022692"/>
    </source>
</evidence>
<keyword evidence="4 6" id="KW-1133">Transmembrane helix</keyword>
<evidence type="ECO:0000313" key="8">
    <source>
        <dbReference type="EMBL" id="MDE8648966.1"/>
    </source>
</evidence>
<keyword evidence="2" id="KW-1003">Cell membrane</keyword>
<comment type="caution">
    <text evidence="8">The sequence shown here is derived from an EMBL/GenBank/DDBJ whole genome shotgun (WGS) entry which is preliminary data.</text>
</comment>
<name>A0AAW6LUR1_RHOSG</name>
<evidence type="ECO:0000256" key="5">
    <source>
        <dbReference type="ARBA" id="ARBA00023136"/>
    </source>
</evidence>
<evidence type="ECO:0000256" key="6">
    <source>
        <dbReference type="SAM" id="Phobius"/>
    </source>
</evidence>
<organism evidence="8 9">
    <name type="scientific">Rhodococcus qingshengii</name>
    <dbReference type="NCBI Taxonomy" id="334542"/>
    <lineage>
        <taxon>Bacteria</taxon>
        <taxon>Bacillati</taxon>
        <taxon>Actinomycetota</taxon>
        <taxon>Actinomycetes</taxon>
        <taxon>Mycobacteriales</taxon>
        <taxon>Nocardiaceae</taxon>
        <taxon>Rhodococcus</taxon>
        <taxon>Rhodococcus erythropolis group</taxon>
    </lineage>
</organism>
<evidence type="ECO:0000256" key="4">
    <source>
        <dbReference type="ARBA" id="ARBA00022989"/>
    </source>
</evidence>
<dbReference type="EMBL" id="JARDXE010000023">
    <property type="protein sequence ID" value="MDE8648966.1"/>
    <property type="molecule type" value="Genomic_DNA"/>
</dbReference>
<evidence type="ECO:0000256" key="2">
    <source>
        <dbReference type="ARBA" id="ARBA00022475"/>
    </source>
</evidence>
<feature type="domain" description="Cardiolipin synthase N-terminal" evidence="7">
    <location>
        <begin position="30"/>
        <end position="72"/>
    </location>
</feature>
<dbReference type="RefSeq" id="WP_275232684.1">
    <property type="nucleotide sequence ID" value="NZ_JARDXE010000023.1"/>
</dbReference>
<reference evidence="8" key="1">
    <citation type="submission" date="2023-02" db="EMBL/GenBank/DDBJ databases">
        <title>A novel hydrolase synthesized by Rhodococcus erythropolis HQ is responsible for the detoxification of Zearalenone.</title>
        <authorList>
            <person name="Hu J."/>
            <person name="Xu J."/>
        </authorList>
    </citation>
    <scope>NUCLEOTIDE SEQUENCE</scope>
    <source>
        <strain evidence="8">HQ</strain>
    </source>
</reference>
<dbReference type="InterPro" id="IPR027379">
    <property type="entry name" value="CLS_N"/>
</dbReference>
<protein>
    <submittedName>
        <fullName evidence="8">PLDc N-terminal domain-containing protein</fullName>
    </submittedName>
</protein>
<proteinExistence type="predicted"/>
<evidence type="ECO:0000313" key="9">
    <source>
        <dbReference type="Proteomes" id="UP001217325"/>
    </source>
</evidence>
<dbReference type="GO" id="GO:0005886">
    <property type="term" value="C:plasma membrane"/>
    <property type="evidence" value="ECO:0007669"/>
    <property type="project" value="UniProtKB-SubCell"/>
</dbReference>
<dbReference type="Pfam" id="PF13396">
    <property type="entry name" value="PLDc_N"/>
    <property type="match status" value="1"/>
</dbReference>
<gene>
    <name evidence="8" type="ORF">PXH69_28745</name>
</gene>
<accession>A0AAW6LUR1</accession>
<keyword evidence="3 6" id="KW-0812">Transmembrane</keyword>
<evidence type="ECO:0000259" key="7">
    <source>
        <dbReference type="Pfam" id="PF13396"/>
    </source>
</evidence>
<feature type="transmembrane region" description="Helical" evidence="6">
    <location>
        <begin position="51"/>
        <end position="71"/>
    </location>
</feature>
<keyword evidence="5 6" id="KW-0472">Membrane</keyword>
<evidence type="ECO:0000256" key="1">
    <source>
        <dbReference type="ARBA" id="ARBA00004651"/>
    </source>
</evidence>
<sequence>MTQLAGSVETPTIPLAYDLTWTALVVACVALTVAALVSIFRTPHDRMASKFWWSALVVVIPFVGAGVWFLFGAPPLRRAQAERSS</sequence>
<comment type="subcellular location">
    <subcellularLocation>
        <location evidence="1">Cell membrane</location>
        <topology evidence="1">Multi-pass membrane protein</topology>
    </subcellularLocation>
</comment>
<feature type="transmembrane region" description="Helical" evidence="6">
    <location>
        <begin position="20"/>
        <end position="39"/>
    </location>
</feature>